<dbReference type="RefSeq" id="XP_029729883.2">
    <property type="nucleotide sequence ID" value="XM_029874023.2"/>
</dbReference>
<sequence length="722" mass="82293">MSKTRSKTRAATAVNRSEFAAECVGGCGGNGGAPTRLGKRSSCVLQSSSSSSSISNEDDSEQRQLVKKFRTELQIDDDSKVRSSRRLQNITNIVDQQPVEVAGRKRKIASKKTVAEEPSENGPVEAKRVKEDEVDAIVEGISKLKDVLGRHYFDVGNRVNLDDVPGCLRNVGRCAKLHAMRANQARKVNQRIQQDTREMLVEHRPLHFLGFIEQALLRNEFIDGPLFVKSLELILTINEPSDQLNANYSVRSVLLQTVDILDRTVDQFPPCWLDLKRAYQRVVFGVLEEECFERYDRSEGLFKVVLFLLEQLVESQQNSGKAGNLSRTFSNNERSLANFHLWEQANIQKYDFDALSREEKLDRLFLVLRILVKILEYDLTMWIVRHPHNVKENMVNSNRMPLIASLLWNENSTIGEVNSIIKRIIALYVNVTAVHYPKDAIQTLSRLLSIIGTAINLTEIQYNGSVEYPCIKQNTRYFSQQIMRHLETSTYYSVSLCLRAIEQMRSPLLRMLLGGDLIQKLTPLPVDLPSTASYLKHLVKGKWKGFRLDNPPDKVASPGDRFPFLDPRKQRKAAHEISGPQYVNLLLIAFRAYMQVYPLKTYFKRLQRTSEPVSPAPTSSPKKRSPGNRRKPRSPVKKPVTSGTQLIRRKTGVPSCDSPALILEEICVTPSLFTHYRDEVKHLLLMKRWLQTKAGTAGQVERDLFAPWRRYLATIDEMLDCE</sequence>
<feature type="compositionally biased region" description="Low complexity" evidence="1">
    <location>
        <begin position="41"/>
        <end position="55"/>
    </location>
</feature>
<name>A0ABM1YZA8_AEDAL</name>
<reference evidence="3" key="1">
    <citation type="journal article" date="2015" name="Proc. Natl. Acad. Sci. U.S.A.">
        <title>Genome sequence of the Asian Tiger mosquito, Aedes albopictus, reveals insights into its biology, genetics, and evolution.</title>
        <authorList>
            <person name="Chen X.G."/>
            <person name="Jiang X."/>
            <person name="Gu J."/>
            <person name="Xu M."/>
            <person name="Wu Y."/>
            <person name="Deng Y."/>
            <person name="Zhang C."/>
            <person name="Bonizzoni M."/>
            <person name="Dermauw W."/>
            <person name="Vontas J."/>
            <person name="Armbruster P."/>
            <person name="Huang X."/>
            <person name="Yang Y."/>
            <person name="Zhang H."/>
            <person name="He W."/>
            <person name="Peng H."/>
            <person name="Liu Y."/>
            <person name="Wu K."/>
            <person name="Chen J."/>
            <person name="Lirakis M."/>
            <person name="Topalis P."/>
            <person name="Van Leeuwen T."/>
            <person name="Hall A.B."/>
            <person name="Jiang X."/>
            <person name="Thorpe C."/>
            <person name="Mueller R.L."/>
            <person name="Sun C."/>
            <person name="Waterhouse R.M."/>
            <person name="Yan G."/>
            <person name="Tu Z.J."/>
            <person name="Fang X."/>
            <person name="James A.A."/>
        </authorList>
    </citation>
    <scope>NUCLEOTIDE SEQUENCE [LARGE SCALE GENOMIC DNA]</scope>
    <source>
        <strain evidence="3">Foshan</strain>
    </source>
</reference>
<keyword evidence="3" id="KW-1185">Reference proteome</keyword>
<feature type="region of interest" description="Disordered" evidence="1">
    <location>
        <begin position="24"/>
        <end position="65"/>
    </location>
</feature>
<proteinExistence type="predicted"/>
<evidence type="ECO:0000313" key="3">
    <source>
        <dbReference type="Proteomes" id="UP000069940"/>
    </source>
</evidence>
<evidence type="ECO:0000256" key="1">
    <source>
        <dbReference type="SAM" id="MobiDB-lite"/>
    </source>
</evidence>
<feature type="region of interest" description="Disordered" evidence="1">
    <location>
        <begin position="608"/>
        <end position="645"/>
    </location>
</feature>
<dbReference type="EnsemblMetazoa" id="AALFPA23_013502.R19545">
    <property type="protein sequence ID" value="AALFPA23_013502.P19545"/>
    <property type="gene ID" value="AALFPA23_013502"/>
</dbReference>
<reference evidence="2" key="2">
    <citation type="submission" date="2025-05" db="UniProtKB">
        <authorList>
            <consortium name="EnsemblMetazoa"/>
        </authorList>
    </citation>
    <scope>IDENTIFICATION</scope>
    <source>
        <strain evidence="2">Foshan</strain>
    </source>
</reference>
<protein>
    <submittedName>
        <fullName evidence="2">Uncharacterized protein</fullName>
    </submittedName>
</protein>
<organism evidence="2 3">
    <name type="scientific">Aedes albopictus</name>
    <name type="common">Asian tiger mosquito</name>
    <name type="synonym">Stegomyia albopicta</name>
    <dbReference type="NCBI Taxonomy" id="7160"/>
    <lineage>
        <taxon>Eukaryota</taxon>
        <taxon>Metazoa</taxon>
        <taxon>Ecdysozoa</taxon>
        <taxon>Arthropoda</taxon>
        <taxon>Hexapoda</taxon>
        <taxon>Insecta</taxon>
        <taxon>Pterygota</taxon>
        <taxon>Neoptera</taxon>
        <taxon>Endopterygota</taxon>
        <taxon>Diptera</taxon>
        <taxon>Nematocera</taxon>
        <taxon>Culicoidea</taxon>
        <taxon>Culicidae</taxon>
        <taxon>Culicinae</taxon>
        <taxon>Aedini</taxon>
        <taxon>Aedes</taxon>
        <taxon>Stegomyia</taxon>
    </lineage>
</organism>
<dbReference type="Proteomes" id="UP000069940">
    <property type="component" value="Unassembled WGS sequence"/>
</dbReference>
<feature type="compositionally biased region" description="Polar residues" evidence="1">
    <location>
        <begin position="609"/>
        <end position="620"/>
    </location>
</feature>
<evidence type="ECO:0000313" key="2">
    <source>
        <dbReference type="EnsemblMetazoa" id="AALFPA23_013502.P19545"/>
    </source>
</evidence>
<dbReference type="GeneID" id="109426951"/>
<accession>A0ABM1YZA8</accession>
<feature type="compositionally biased region" description="Basic residues" evidence="1">
    <location>
        <begin position="621"/>
        <end position="636"/>
    </location>
</feature>